<evidence type="ECO:0000256" key="1">
    <source>
        <dbReference type="ARBA" id="ARBA00023242"/>
    </source>
</evidence>
<evidence type="ECO:0000313" key="3">
    <source>
        <dbReference type="EMBL" id="RCI04646.1"/>
    </source>
</evidence>
<dbReference type="PROSITE" id="PS00463">
    <property type="entry name" value="ZN2_CY6_FUNGAL_1"/>
    <property type="match status" value="1"/>
</dbReference>
<keyword evidence="4" id="KW-1185">Reference proteome</keyword>
<dbReference type="GO" id="GO:0008270">
    <property type="term" value="F:zinc ion binding"/>
    <property type="evidence" value="ECO:0007669"/>
    <property type="project" value="InterPro"/>
</dbReference>
<dbReference type="GO" id="GO:0003677">
    <property type="term" value="F:DNA binding"/>
    <property type="evidence" value="ECO:0007669"/>
    <property type="project" value="InterPro"/>
</dbReference>
<dbReference type="OrthoDB" id="2369992at2759"/>
<evidence type="ECO:0000259" key="2">
    <source>
        <dbReference type="PROSITE" id="PS00463"/>
    </source>
</evidence>
<dbReference type="GO" id="GO:0006351">
    <property type="term" value="P:DNA-templated transcription"/>
    <property type="evidence" value="ECO:0007669"/>
    <property type="project" value="InterPro"/>
</dbReference>
<dbReference type="GO" id="GO:0000981">
    <property type="term" value="F:DNA-binding transcription factor activity, RNA polymerase II-specific"/>
    <property type="evidence" value="ECO:0007669"/>
    <property type="project" value="InterPro"/>
</dbReference>
<dbReference type="EMBL" id="PJQM01000620">
    <property type="protein sequence ID" value="RCI04646.1"/>
    <property type="molecule type" value="Genomic_DNA"/>
</dbReference>
<sequence length="638" mass="74306">MVRTKPCQYCKKRRRRCVKINKDSCEFCIQSNQVCIPQDPLSKNYSSDDWCSDTEDAAEIETLIEETKTLEHQLQQLEHHVTHQKRLMQCQPQWQLEFHHGKLQLNSNIHTLEELFMFGKAAIRYLSPFGHTFQTSFECNQSVHSFTMLAWKAMSQSQTDIQQHPFNKREKDTPPWNPPNSLIRPMDSKYMIPKLVDKYFACLDMIIPILHEPSFREHYSSLQNPLEDIITLAICTASSISTCQHAFLNTHERRYLGEYFYHLSIEKLIEIFDDPERQLETLITINLLQPFMVATLRSKEMQRWSNIALVISSTITPNNAQMYSKPLFDRDRAERIEHVLITRNIFMSNFSRFNIEFFLNFRRLDIKHFDIRFQALPDEPENTKMLFELTNHIMKLTLSYTVTKILTQLYAMATGNKGEISFEEIIQYQHDVNTWWLHTPDHLRIGSNLFGITQDLIQATTEVPKLLFTMVITSHTLALQSYIIQLVPKDKDQAMYRVIEENMFSSVLYLSDISLALLRRLAISNACCYSPKFMLLLIIDSLVTLSQVKKQDQKAAHLIKARIDLYMNELKLKTSPDHQVTPSTSPYSIVSIAPSNTLPSATELYKHYPLPFEALSFDLIQAATSKAMKSYHVLNPIL</sequence>
<dbReference type="Proteomes" id="UP000253551">
    <property type="component" value="Unassembled WGS sequence"/>
</dbReference>
<gene>
    <name evidence="3" type="ORF">CU098_012641</name>
</gene>
<accession>A0A367KR27</accession>
<organism evidence="3 4">
    <name type="scientific">Rhizopus stolonifer</name>
    <name type="common">Rhizopus nigricans</name>
    <dbReference type="NCBI Taxonomy" id="4846"/>
    <lineage>
        <taxon>Eukaryota</taxon>
        <taxon>Fungi</taxon>
        <taxon>Fungi incertae sedis</taxon>
        <taxon>Mucoromycota</taxon>
        <taxon>Mucoromycotina</taxon>
        <taxon>Mucoromycetes</taxon>
        <taxon>Mucorales</taxon>
        <taxon>Mucorineae</taxon>
        <taxon>Rhizopodaceae</taxon>
        <taxon>Rhizopus</taxon>
    </lineage>
</organism>
<dbReference type="Pfam" id="PF04082">
    <property type="entry name" value="Fungal_trans"/>
    <property type="match status" value="1"/>
</dbReference>
<reference evidence="3 4" key="1">
    <citation type="journal article" date="2018" name="G3 (Bethesda)">
        <title>Phylogenetic and Phylogenomic Definition of Rhizopus Species.</title>
        <authorList>
            <person name="Gryganskyi A.P."/>
            <person name="Golan J."/>
            <person name="Dolatabadi S."/>
            <person name="Mondo S."/>
            <person name="Robb S."/>
            <person name="Idnurm A."/>
            <person name="Muszewska A."/>
            <person name="Steczkiewicz K."/>
            <person name="Masonjones S."/>
            <person name="Liao H.L."/>
            <person name="Gajdeczka M.T."/>
            <person name="Anike F."/>
            <person name="Vuek A."/>
            <person name="Anishchenko I.M."/>
            <person name="Voigt K."/>
            <person name="de Hoog G.S."/>
            <person name="Smith M.E."/>
            <person name="Heitman J."/>
            <person name="Vilgalys R."/>
            <person name="Stajich J.E."/>
        </authorList>
    </citation>
    <scope>NUCLEOTIDE SEQUENCE [LARGE SCALE GENOMIC DNA]</scope>
    <source>
        <strain evidence="3 4">LSU 92-RS-03</strain>
    </source>
</reference>
<dbReference type="CDD" id="cd00067">
    <property type="entry name" value="GAL4"/>
    <property type="match status" value="1"/>
</dbReference>
<dbReference type="InterPro" id="IPR007219">
    <property type="entry name" value="XnlR_reg_dom"/>
</dbReference>
<dbReference type="InterPro" id="IPR001138">
    <property type="entry name" value="Zn2Cys6_DnaBD"/>
</dbReference>
<dbReference type="CDD" id="cd12148">
    <property type="entry name" value="fungal_TF_MHR"/>
    <property type="match status" value="1"/>
</dbReference>
<dbReference type="AlphaFoldDB" id="A0A367KR27"/>
<protein>
    <recommendedName>
        <fullName evidence="2">Zn(2)-C6 fungal-type domain-containing protein</fullName>
    </recommendedName>
</protein>
<proteinExistence type="predicted"/>
<name>A0A367KR27_RHIST</name>
<keyword evidence="1" id="KW-0539">Nucleus</keyword>
<comment type="caution">
    <text evidence="3">The sequence shown here is derived from an EMBL/GenBank/DDBJ whole genome shotgun (WGS) entry which is preliminary data.</text>
</comment>
<feature type="domain" description="Zn(2)-C6 fungal-type" evidence="2">
    <location>
        <begin position="6"/>
        <end position="35"/>
    </location>
</feature>
<dbReference type="PANTHER" id="PTHR46910">
    <property type="entry name" value="TRANSCRIPTION FACTOR PDR1"/>
    <property type="match status" value="1"/>
</dbReference>
<dbReference type="PANTHER" id="PTHR46910:SF18">
    <property type="entry name" value="ZN(II)2CYS6 TRANSCRIPTION FACTOR (EUROFUNG)"/>
    <property type="match status" value="1"/>
</dbReference>
<evidence type="ECO:0000313" key="4">
    <source>
        <dbReference type="Proteomes" id="UP000253551"/>
    </source>
</evidence>
<dbReference type="InterPro" id="IPR050987">
    <property type="entry name" value="AtrR-like"/>
</dbReference>